<dbReference type="EMBL" id="QDEB01087704">
    <property type="protein sequence ID" value="RZC33570.1"/>
    <property type="molecule type" value="Genomic_DNA"/>
</dbReference>
<protein>
    <submittedName>
        <fullName evidence="2">CRAL TRIO domain containing protein</fullName>
    </submittedName>
</protein>
<dbReference type="PROSITE" id="PS50191">
    <property type="entry name" value="CRAL_TRIO"/>
    <property type="match status" value="1"/>
</dbReference>
<gene>
    <name evidence="2" type="ORF">BDFB_000755</name>
</gene>
<dbReference type="PANTHER" id="PTHR10174:SF220">
    <property type="entry name" value="LD41874P"/>
    <property type="match status" value="1"/>
</dbReference>
<dbReference type="Pfam" id="PF00650">
    <property type="entry name" value="CRAL_TRIO"/>
    <property type="match status" value="1"/>
</dbReference>
<dbReference type="InterPro" id="IPR011074">
    <property type="entry name" value="CRAL/TRIO_N_dom"/>
</dbReference>
<name>A0A482VLD2_ASBVE</name>
<comment type="caution">
    <text evidence="2">The sequence shown here is derived from an EMBL/GenBank/DDBJ whole genome shotgun (WGS) entry which is preliminary data.</text>
</comment>
<dbReference type="Proteomes" id="UP000292052">
    <property type="component" value="Unassembled WGS sequence"/>
</dbReference>
<dbReference type="SMART" id="SM00516">
    <property type="entry name" value="SEC14"/>
    <property type="match status" value="1"/>
</dbReference>
<dbReference type="PRINTS" id="PR00180">
    <property type="entry name" value="CRETINALDHBP"/>
</dbReference>
<proteinExistence type="predicted"/>
<dbReference type="GO" id="GO:1902936">
    <property type="term" value="F:phosphatidylinositol bisphosphate binding"/>
    <property type="evidence" value="ECO:0007669"/>
    <property type="project" value="TreeGrafter"/>
</dbReference>
<dbReference type="CDD" id="cd00170">
    <property type="entry name" value="SEC14"/>
    <property type="match status" value="1"/>
</dbReference>
<evidence type="ECO:0000259" key="1">
    <source>
        <dbReference type="PROSITE" id="PS50191"/>
    </source>
</evidence>
<feature type="domain" description="CRAL-TRIO" evidence="1">
    <location>
        <begin position="133"/>
        <end position="299"/>
    </location>
</feature>
<dbReference type="AlphaFoldDB" id="A0A482VLD2"/>
<sequence>MGENDCENSQKYELVLTPVTGKLKASLLSNLKEIPSIHVGDYKFYLDYEEITPEIQKLAEKELRETPDITSDAISKLRCLLQEEKNLHVPINNTEWLIRFLRPCKFYPHSAFELIKRHYQFKLKHRNVYKHLKPSNEKNIFQQNIIRLQGERDQYGRRIMTIKLGKEWKMSEVTLDELFKGLILLSELSLLEPTTQVCGVVIIIDFDGLSFAQTRKFTPMWLKRIVDWIQDCIPLRIKNLHIVNQPYLFNLIYNLIKPFLREKLKKRLIMHGKNHASLHQYVKPELLTPNYGGTLNVPLITNGNIWVEILVRCDEEFEVINSYGYRKKNVD</sequence>
<dbReference type="Gene3D" id="1.20.5.1200">
    <property type="entry name" value="Alpha-tocopherol transfer"/>
    <property type="match status" value="1"/>
</dbReference>
<dbReference type="SUPFAM" id="SSF46938">
    <property type="entry name" value="CRAL/TRIO N-terminal domain"/>
    <property type="match status" value="1"/>
</dbReference>
<evidence type="ECO:0000313" key="2">
    <source>
        <dbReference type="EMBL" id="RZC33570.1"/>
    </source>
</evidence>
<dbReference type="InterPro" id="IPR036865">
    <property type="entry name" value="CRAL-TRIO_dom_sf"/>
</dbReference>
<dbReference type="SUPFAM" id="SSF52087">
    <property type="entry name" value="CRAL/TRIO domain"/>
    <property type="match status" value="1"/>
</dbReference>
<dbReference type="GO" id="GO:0016020">
    <property type="term" value="C:membrane"/>
    <property type="evidence" value="ECO:0007669"/>
    <property type="project" value="TreeGrafter"/>
</dbReference>
<dbReference type="OrthoDB" id="75724at2759"/>
<dbReference type="Gene3D" id="3.40.525.10">
    <property type="entry name" value="CRAL-TRIO lipid binding domain"/>
    <property type="match status" value="1"/>
</dbReference>
<dbReference type="PANTHER" id="PTHR10174">
    <property type="entry name" value="ALPHA-TOCOPHEROL TRANSFER PROTEIN-RELATED"/>
    <property type="match status" value="1"/>
</dbReference>
<reference evidence="2 3" key="1">
    <citation type="submission" date="2017-03" db="EMBL/GenBank/DDBJ databases">
        <title>Genome of the blue death feigning beetle - Asbolus verrucosus.</title>
        <authorList>
            <person name="Rider S.D."/>
        </authorList>
    </citation>
    <scope>NUCLEOTIDE SEQUENCE [LARGE SCALE GENOMIC DNA]</scope>
    <source>
        <strain evidence="2">Butters</strain>
        <tissue evidence="2">Head and leg muscle</tissue>
    </source>
</reference>
<dbReference type="InterPro" id="IPR036273">
    <property type="entry name" value="CRAL/TRIO_N_dom_sf"/>
</dbReference>
<keyword evidence="3" id="KW-1185">Reference proteome</keyword>
<accession>A0A482VLD2</accession>
<dbReference type="InterPro" id="IPR001251">
    <property type="entry name" value="CRAL-TRIO_dom"/>
</dbReference>
<organism evidence="2 3">
    <name type="scientific">Asbolus verrucosus</name>
    <name type="common">Desert ironclad beetle</name>
    <dbReference type="NCBI Taxonomy" id="1661398"/>
    <lineage>
        <taxon>Eukaryota</taxon>
        <taxon>Metazoa</taxon>
        <taxon>Ecdysozoa</taxon>
        <taxon>Arthropoda</taxon>
        <taxon>Hexapoda</taxon>
        <taxon>Insecta</taxon>
        <taxon>Pterygota</taxon>
        <taxon>Neoptera</taxon>
        <taxon>Endopterygota</taxon>
        <taxon>Coleoptera</taxon>
        <taxon>Polyphaga</taxon>
        <taxon>Cucujiformia</taxon>
        <taxon>Tenebrionidae</taxon>
        <taxon>Pimeliinae</taxon>
        <taxon>Asbolus</taxon>
    </lineage>
</organism>
<dbReference type="Gene3D" id="1.10.8.20">
    <property type="entry name" value="N-terminal domain of phosphatidylinositol transfer protein sec14p"/>
    <property type="match status" value="1"/>
</dbReference>
<evidence type="ECO:0000313" key="3">
    <source>
        <dbReference type="Proteomes" id="UP000292052"/>
    </source>
</evidence>
<dbReference type="SMART" id="SM01100">
    <property type="entry name" value="CRAL_TRIO_N"/>
    <property type="match status" value="1"/>
</dbReference>